<dbReference type="Gene3D" id="3.30.420.10">
    <property type="entry name" value="Ribonuclease H-like superfamily/Ribonuclease H"/>
    <property type="match status" value="1"/>
</dbReference>
<dbReference type="GO" id="GO:0003676">
    <property type="term" value="F:nucleic acid binding"/>
    <property type="evidence" value="ECO:0007669"/>
    <property type="project" value="InterPro"/>
</dbReference>
<dbReference type="InterPro" id="IPR002562">
    <property type="entry name" value="3'-5'_exonuclease_dom"/>
</dbReference>
<feature type="domain" description="3'-5' exonuclease" evidence="3">
    <location>
        <begin position="2"/>
        <end position="148"/>
    </location>
</feature>
<dbReference type="GO" id="GO:0006139">
    <property type="term" value="P:nucleobase-containing compound metabolic process"/>
    <property type="evidence" value="ECO:0007669"/>
    <property type="project" value="InterPro"/>
</dbReference>
<accession>A0AAD4TL21</accession>
<dbReference type="GO" id="GO:0008408">
    <property type="term" value="F:3'-5' exonuclease activity"/>
    <property type="evidence" value="ECO:0007669"/>
    <property type="project" value="InterPro"/>
</dbReference>
<gene>
    <name evidence="4" type="ORF">MKW98_010967</name>
</gene>
<dbReference type="InterPro" id="IPR036397">
    <property type="entry name" value="RNaseH_sf"/>
</dbReference>
<dbReference type="CDD" id="cd06141">
    <property type="entry name" value="WRN_exo"/>
    <property type="match status" value="1"/>
</dbReference>
<evidence type="ECO:0000259" key="3">
    <source>
        <dbReference type="Pfam" id="PF01612"/>
    </source>
</evidence>
<evidence type="ECO:0000313" key="5">
    <source>
        <dbReference type="Proteomes" id="UP001202328"/>
    </source>
</evidence>
<dbReference type="PANTHER" id="PTHR13620">
    <property type="entry name" value="3-5 EXONUCLEASE"/>
    <property type="match status" value="1"/>
</dbReference>
<dbReference type="Pfam" id="PF01612">
    <property type="entry name" value="DNA_pol_A_exo1"/>
    <property type="match status" value="1"/>
</dbReference>
<dbReference type="GO" id="GO:0005634">
    <property type="term" value="C:nucleus"/>
    <property type="evidence" value="ECO:0007669"/>
    <property type="project" value="TreeGrafter"/>
</dbReference>
<sequence length="151" mass="16888">MEWKPTSGPSSNQVATLQLCIGRTCLIFQMIHADKIPRSLRDFLSDSNYKFVGVGVQSDVDKLKGDYKTCVVNVVDVWDLAADKYGSNEVNKSVGLMKLAEVVLGCGEIEKPKNVTLSDWDQYHLSRAQIQYACVDAYVSFKIGEKLFKDD</sequence>
<evidence type="ECO:0000256" key="1">
    <source>
        <dbReference type="ARBA" id="ARBA00022722"/>
    </source>
</evidence>
<evidence type="ECO:0000313" key="4">
    <source>
        <dbReference type="EMBL" id="KAI3962416.1"/>
    </source>
</evidence>
<dbReference type="GO" id="GO:0005737">
    <property type="term" value="C:cytoplasm"/>
    <property type="evidence" value="ECO:0007669"/>
    <property type="project" value="TreeGrafter"/>
</dbReference>
<dbReference type="EMBL" id="JAJJMB010000395">
    <property type="protein sequence ID" value="KAI3962416.1"/>
    <property type="molecule type" value="Genomic_DNA"/>
</dbReference>
<comment type="caution">
    <text evidence="4">The sequence shown here is derived from an EMBL/GenBank/DDBJ whole genome shotgun (WGS) entry which is preliminary data.</text>
</comment>
<dbReference type="InterPro" id="IPR051132">
    <property type="entry name" value="3-5_Exonuclease_domain"/>
</dbReference>
<organism evidence="4 5">
    <name type="scientific">Papaver atlanticum</name>
    <dbReference type="NCBI Taxonomy" id="357466"/>
    <lineage>
        <taxon>Eukaryota</taxon>
        <taxon>Viridiplantae</taxon>
        <taxon>Streptophyta</taxon>
        <taxon>Embryophyta</taxon>
        <taxon>Tracheophyta</taxon>
        <taxon>Spermatophyta</taxon>
        <taxon>Magnoliopsida</taxon>
        <taxon>Ranunculales</taxon>
        <taxon>Papaveraceae</taxon>
        <taxon>Papaveroideae</taxon>
        <taxon>Papaver</taxon>
    </lineage>
</organism>
<protein>
    <recommendedName>
        <fullName evidence="3">3'-5' exonuclease domain-containing protein</fullName>
    </recommendedName>
</protein>
<dbReference type="SUPFAM" id="SSF53098">
    <property type="entry name" value="Ribonuclease H-like"/>
    <property type="match status" value="1"/>
</dbReference>
<dbReference type="AlphaFoldDB" id="A0AAD4TL21"/>
<name>A0AAD4TL21_9MAGN</name>
<keyword evidence="2" id="KW-0378">Hydrolase</keyword>
<dbReference type="PANTHER" id="PTHR13620:SF121">
    <property type="entry name" value="EMB|CAB82946.1-RELATED"/>
    <property type="match status" value="1"/>
</dbReference>
<keyword evidence="1" id="KW-0540">Nuclease</keyword>
<reference evidence="4" key="1">
    <citation type="submission" date="2022-04" db="EMBL/GenBank/DDBJ databases">
        <title>A functionally conserved STORR gene fusion in Papaver species that diverged 16.8 million years ago.</title>
        <authorList>
            <person name="Catania T."/>
        </authorList>
    </citation>
    <scope>NUCLEOTIDE SEQUENCE</scope>
    <source>
        <strain evidence="4">S-188037</strain>
    </source>
</reference>
<keyword evidence="5" id="KW-1185">Reference proteome</keyword>
<dbReference type="Proteomes" id="UP001202328">
    <property type="component" value="Unassembled WGS sequence"/>
</dbReference>
<dbReference type="InterPro" id="IPR012337">
    <property type="entry name" value="RNaseH-like_sf"/>
</dbReference>
<evidence type="ECO:0000256" key="2">
    <source>
        <dbReference type="ARBA" id="ARBA00022801"/>
    </source>
</evidence>
<proteinExistence type="predicted"/>